<keyword evidence="2" id="KW-0472">Membrane</keyword>
<reference evidence="5" key="1">
    <citation type="journal article" date="2019" name="Int. J. Syst. Evol. Microbiol.">
        <title>The Global Catalogue of Microorganisms (GCM) 10K type strain sequencing project: providing services to taxonomists for standard genome sequencing and annotation.</title>
        <authorList>
            <consortium name="The Broad Institute Genomics Platform"/>
            <consortium name="The Broad Institute Genome Sequencing Center for Infectious Disease"/>
            <person name="Wu L."/>
            <person name="Ma J."/>
        </authorList>
    </citation>
    <scope>NUCLEOTIDE SEQUENCE [LARGE SCALE GENOMIC DNA]</scope>
    <source>
        <strain evidence="5">CGMCC 4.7393</strain>
    </source>
</reference>
<protein>
    <submittedName>
        <fullName evidence="4">MBL fold metallo-hydrolase</fullName>
    </submittedName>
</protein>
<proteinExistence type="predicted"/>
<keyword evidence="2" id="KW-0812">Transmembrane</keyword>
<dbReference type="EMBL" id="JBHSYQ010000003">
    <property type="protein sequence ID" value="MFC6996250.1"/>
    <property type="molecule type" value="Genomic_DNA"/>
</dbReference>
<dbReference type="CDD" id="cd07721">
    <property type="entry name" value="yflN-like_MBL-fold"/>
    <property type="match status" value="1"/>
</dbReference>
<comment type="caution">
    <text evidence="4">The sequence shown here is derived from an EMBL/GenBank/DDBJ whole genome shotgun (WGS) entry which is preliminary data.</text>
</comment>
<dbReference type="RefSeq" id="WP_239693372.1">
    <property type="nucleotide sequence ID" value="NZ_JBHSYQ010000003.1"/>
</dbReference>
<gene>
    <name evidence="4" type="ORF">ACFQHR_01380</name>
</gene>
<dbReference type="Gene3D" id="3.60.15.10">
    <property type="entry name" value="Ribonuclease Z/Hydroxyacylglutathione hydrolase-like"/>
    <property type="match status" value="1"/>
</dbReference>
<name>A0ABW2DEI8_9BACT</name>
<feature type="region of interest" description="Disordered" evidence="1">
    <location>
        <begin position="344"/>
        <end position="364"/>
    </location>
</feature>
<feature type="domain" description="Metallo-beta-lactamase" evidence="3">
    <location>
        <begin position="30"/>
        <end position="239"/>
    </location>
</feature>
<sequence>MRDHVTDVLRQKQHSCFTVAPGVMGMEIVFVNLFFVENPDKSWVLIDAGLYGSADRIRRAAEERFGKDNPPKAIILTHGHFDHVGALQTLADYWQAPVYAHPLELPYLTGVSSYPPPDSSVGGGAMAYLSFMYPKKPIKFRGRLEVLPSDGSVPFMPEWKWIETPGHSPGHVSLYRQHDRVLIVGDAFTTRKQESAMAVLTQKQEICGPPAYFTPDWNASRQSVQILASLEPEVAATGHGLPMSGEKLRQGLEELSRLFDQLAIPNKGRYVKQPAITNRTGVVSLPPRVNNTVPKILAAAGLAAIAGFATYSFFTRRNGGTNSRIKRTWPGKVKSTNRYLASVPSVEQTPVSAHNPNATTNNYP</sequence>
<dbReference type="PANTHER" id="PTHR42951">
    <property type="entry name" value="METALLO-BETA-LACTAMASE DOMAIN-CONTAINING"/>
    <property type="match status" value="1"/>
</dbReference>
<dbReference type="PANTHER" id="PTHR42951:SF17">
    <property type="entry name" value="METALLO-BETA-LACTAMASE DOMAIN-CONTAINING PROTEIN"/>
    <property type="match status" value="1"/>
</dbReference>
<accession>A0ABW2DEI8</accession>
<keyword evidence="5" id="KW-1185">Reference proteome</keyword>
<dbReference type="Proteomes" id="UP001596405">
    <property type="component" value="Unassembled WGS sequence"/>
</dbReference>
<dbReference type="InterPro" id="IPR050855">
    <property type="entry name" value="NDM-1-like"/>
</dbReference>
<feature type="transmembrane region" description="Helical" evidence="2">
    <location>
        <begin position="296"/>
        <end position="314"/>
    </location>
</feature>
<evidence type="ECO:0000256" key="2">
    <source>
        <dbReference type="SAM" id="Phobius"/>
    </source>
</evidence>
<evidence type="ECO:0000259" key="3">
    <source>
        <dbReference type="SMART" id="SM00849"/>
    </source>
</evidence>
<evidence type="ECO:0000256" key="1">
    <source>
        <dbReference type="SAM" id="MobiDB-lite"/>
    </source>
</evidence>
<dbReference type="InterPro" id="IPR036866">
    <property type="entry name" value="RibonucZ/Hydroxyglut_hydro"/>
</dbReference>
<dbReference type="Pfam" id="PF00753">
    <property type="entry name" value="Lactamase_B"/>
    <property type="match status" value="1"/>
</dbReference>
<dbReference type="SMART" id="SM00849">
    <property type="entry name" value="Lactamase_B"/>
    <property type="match status" value="1"/>
</dbReference>
<dbReference type="SUPFAM" id="SSF56281">
    <property type="entry name" value="Metallo-hydrolase/oxidoreductase"/>
    <property type="match status" value="1"/>
</dbReference>
<organism evidence="4 5">
    <name type="scientific">Rufibacter roseus</name>
    <dbReference type="NCBI Taxonomy" id="1567108"/>
    <lineage>
        <taxon>Bacteria</taxon>
        <taxon>Pseudomonadati</taxon>
        <taxon>Bacteroidota</taxon>
        <taxon>Cytophagia</taxon>
        <taxon>Cytophagales</taxon>
        <taxon>Hymenobacteraceae</taxon>
        <taxon>Rufibacter</taxon>
    </lineage>
</organism>
<evidence type="ECO:0000313" key="4">
    <source>
        <dbReference type="EMBL" id="MFC6996250.1"/>
    </source>
</evidence>
<evidence type="ECO:0000313" key="5">
    <source>
        <dbReference type="Proteomes" id="UP001596405"/>
    </source>
</evidence>
<dbReference type="InterPro" id="IPR001279">
    <property type="entry name" value="Metallo-B-lactamas"/>
</dbReference>
<keyword evidence="2" id="KW-1133">Transmembrane helix</keyword>